<evidence type="ECO:0000313" key="1">
    <source>
        <dbReference type="EMBL" id="CDP03285.1"/>
    </source>
</evidence>
<dbReference type="Gramene" id="CDP03285">
    <property type="protein sequence ID" value="CDP03285"/>
    <property type="gene ID" value="GSCOC_T00041821001"/>
</dbReference>
<accession>A0A068U420</accession>
<dbReference type="InParanoid" id="A0A068U420"/>
<gene>
    <name evidence="1" type="ORF">GSCOC_T00041821001</name>
</gene>
<proteinExistence type="predicted"/>
<name>A0A068U420_COFCA</name>
<organism evidence="1 2">
    <name type="scientific">Coffea canephora</name>
    <name type="common">Robusta coffee</name>
    <dbReference type="NCBI Taxonomy" id="49390"/>
    <lineage>
        <taxon>Eukaryota</taxon>
        <taxon>Viridiplantae</taxon>
        <taxon>Streptophyta</taxon>
        <taxon>Embryophyta</taxon>
        <taxon>Tracheophyta</taxon>
        <taxon>Spermatophyta</taxon>
        <taxon>Magnoliopsida</taxon>
        <taxon>eudicotyledons</taxon>
        <taxon>Gunneridae</taxon>
        <taxon>Pentapetalae</taxon>
        <taxon>asterids</taxon>
        <taxon>lamiids</taxon>
        <taxon>Gentianales</taxon>
        <taxon>Rubiaceae</taxon>
        <taxon>Ixoroideae</taxon>
        <taxon>Gardenieae complex</taxon>
        <taxon>Bertiereae - Coffeeae clade</taxon>
        <taxon>Coffeeae</taxon>
        <taxon>Coffea</taxon>
    </lineage>
</organism>
<evidence type="ECO:0000313" key="2">
    <source>
        <dbReference type="Proteomes" id="UP000295252"/>
    </source>
</evidence>
<reference evidence="2" key="1">
    <citation type="journal article" date="2014" name="Science">
        <title>The coffee genome provides insight into the convergent evolution of caffeine biosynthesis.</title>
        <authorList>
            <person name="Denoeud F."/>
            <person name="Carretero-Paulet L."/>
            <person name="Dereeper A."/>
            <person name="Droc G."/>
            <person name="Guyot R."/>
            <person name="Pietrella M."/>
            <person name="Zheng C."/>
            <person name="Alberti A."/>
            <person name="Anthony F."/>
            <person name="Aprea G."/>
            <person name="Aury J.M."/>
            <person name="Bento P."/>
            <person name="Bernard M."/>
            <person name="Bocs S."/>
            <person name="Campa C."/>
            <person name="Cenci A."/>
            <person name="Combes M.C."/>
            <person name="Crouzillat D."/>
            <person name="Da Silva C."/>
            <person name="Daddiego L."/>
            <person name="De Bellis F."/>
            <person name="Dussert S."/>
            <person name="Garsmeur O."/>
            <person name="Gayraud T."/>
            <person name="Guignon V."/>
            <person name="Jahn K."/>
            <person name="Jamilloux V."/>
            <person name="Joet T."/>
            <person name="Labadie K."/>
            <person name="Lan T."/>
            <person name="Leclercq J."/>
            <person name="Lepelley M."/>
            <person name="Leroy T."/>
            <person name="Li L.T."/>
            <person name="Librado P."/>
            <person name="Lopez L."/>
            <person name="Munoz A."/>
            <person name="Noel B."/>
            <person name="Pallavicini A."/>
            <person name="Perrotta G."/>
            <person name="Poncet V."/>
            <person name="Pot D."/>
            <person name="Priyono X."/>
            <person name="Rigoreau M."/>
            <person name="Rouard M."/>
            <person name="Rozas J."/>
            <person name="Tranchant-Dubreuil C."/>
            <person name="VanBuren R."/>
            <person name="Zhang Q."/>
            <person name="Andrade A.C."/>
            <person name="Argout X."/>
            <person name="Bertrand B."/>
            <person name="de Kochko A."/>
            <person name="Graziosi G."/>
            <person name="Henry R.J."/>
            <person name="Jayarama X."/>
            <person name="Ming R."/>
            <person name="Nagai C."/>
            <person name="Rounsley S."/>
            <person name="Sankoff D."/>
            <person name="Giuliano G."/>
            <person name="Albert V.A."/>
            <person name="Wincker P."/>
            <person name="Lashermes P."/>
        </authorList>
    </citation>
    <scope>NUCLEOTIDE SEQUENCE [LARGE SCALE GENOMIC DNA]</scope>
    <source>
        <strain evidence="2">cv. DH200-94</strain>
    </source>
</reference>
<dbReference type="EMBL" id="HG739093">
    <property type="protein sequence ID" value="CDP03285.1"/>
    <property type="molecule type" value="Genomic_DNA"/>
</dbReference>
<dbReference type="Proteomes" id="UP000295252">
    <property type="component" value="Chromosome VIII"/>
</dbReference>
<keyword evidence="2" id="KW-1185">Reference proteome</keyword>
<sequence length="79" mass="8738">MNYRIPWQPRAQTLHHGKTNIKWSPYILLIPIALTKTTTISIAPPNSPRTKPFFGGCLCIGSSTSELHKGVLNQPPSDV</sequence>
<protein>
    <submittedName>
        <fullName evidence="1">Uncharacterized protein</fullName>
    </submittedName>
</protein>
<dbReference type="AlphaFoldDB" id="A0A068U420"/>